<evidence type="ECO:0000313" key="8">
    <source>
        <dbReference type="Proteomes" id="UP000515204"/>
    </source>
</evidence>
<dbReference type="PANTHER" id="PTHR45677:SF8">
    <property type="entry name" value="CYSTEINE SULFINIC ACID DECARBOXYLASE"/>
    <property type="match status" value="1"/>
</dbReference>
<evidence type="ECO:0000256" key="6">
    <source>
        <dbReference type="PIRSR" id="PIRSR602129-50"/>
    </source>
</evidence>
<dbReference type="GeneID" id="106752009"/>
<sequence>MAASSADSVTELLEKILKILREEHAFDRSGDQPVVQFVHPNDLQGMMPLSLNEEPASDEEIETVIRQVVRYSVKTSSPHFHNQLYGGVDGYGLAGSWLTDALNTSQYTYEVAPVFTLIERELIEKTLALLDYPPMPQADGVMSPGGSISNMYGMVLARYKLLPGVKKTGLGGFPPLACFSSESGHYSIMKGAHWLGIGTDHVHKVKTDALGRMEPSDLRRAIAEARKQHQVPFFVNATCGTTVLGAFDPLVEIAAICQNEGLWLHVDACYGGSLLLSDKYRHQLRGIELSNSVSWNPHKMLGVPLQCSFFLVKGENALHEVNCAGAKYLFQQDKFYDVTWDTGDKSVQCGRKVDAMKFWLMWKARGTKALACSVDQAMICKDYFLKRIKNIAGFRLVLPDYECTSVCFWYIPPSMRKQQETGDWWGKLYKVTSKIKERMILEGSLMIGYTPLPAKNIGNFFRMVICCQPPPTESSMDHVISQIEKFALDLRISDL</sequence>
<keyword evidence="4 6" id="KW-0663">Pyridoxal phosphate</keyword>
<dbReference type="GO" id="GO:0005737">
    <property type="term" value="C:cytoplasm"/>
    <property type="evidence" value="ECO:0007669"/>
    <property type="project" value="TreeGrafter"/>
</dbReference>
<dbReference type="CDD" id="cd06450">
    <property type="entry name" value="DOPA_deC_like"/>
    <property type="match status" value="1"/>
</dbReference>
<evidence type="ECO:0000256" key="5">
    <source>
        <dbReference type="ARBA" id="ARBA00023239"/>
    </source>
</evidence>
<keyword evidence="3" id="KW-0210">Decarboxylase</keyword>
<dbReference type="Proteomes" id="UP000515204">
    <property type="component" value="Unplaced"/>
</dbReference>
<dbReference type="GO" id="GO:0019752">
    <property type="term" value="P:carboxylic acid metabolic process"/>
    <property type="evidence" value="ECO:0007669"/>
    <property type="project" value="InterPro"/>
</dbReference>
<dbReference type="InterPro" id="IPR015421">
    <property type="entry name" value="PyrdxlP-dep_Trfase_major"/>
</dbReference>
<evidence type="ECO:0000256" key="4">
    <source>
        <dbReference type="ARBA" id="ARBA00022898"/>
    </source>
</evidence>
<dbReference type="KEGG" id="dqu:106752009"/>
<dbReference type="Gene3D" id="3.40.640.10">
    <property type="entry name" value="Type I PLP-dependent aspartate aminotransferase-like (Major domain)"/>
    <property type="match status" value="1"/>
</dbReference>
<name>A0A6P3YG01_DINQU</name>
<keyword evidence="8" id="KW-1185">Reference proteome</keyword>
<gene>
    <name evidence="9" type="primary">LOC106752009</name>
</gene>
<dbReference type="GO" id="GO:0016831">
    <property type="term" value="F:carboxy-lyase activity"/>
    <property type="evidence" value="ECO:0007669"/>
    <property type="project" value="UniProtKB-KW"/>
</dbReference>
<comment type="similarity">
    <text evidence="2 7">Belongs to the group II decarboxylase family.</text>
</comment>
<evidence type="ECO:0000256" key="1">
    <source>
        <dbReference type="ARBA" id="ARBA00001933"/>
    </source>
</evidence>
<accession>A0A6P3YG01</accession>
<feature type="modified residue" description="N6-(pyridoxal phosphate)lysine" evidence="6">
    <location>
        <position position="299"/>
    </location>
</feature>
<dbReference type="Gene3D" id="3.90.1150.170">
    <property type="match status" value="1"/>
</dbReference>
<dbReference type="InterPro" id="IPR002129">
    <property type="entry name" value="PyrdxlP-dep_de-COase"/>
</dbReference>
<dbReference type="AlphaFoldDB" id="A0A6P3YG01"/>
<evidence type="ECO:0000313" key="9">
    <source>
        <dbReference type="RefSeq" id="XP_014488839.1"/>
    </source>
</evidence>
<dbReference type="PANTHER" id="PTHR45677">
    <property type="entry name" value="GLUTAMATE DECARBOXYLASE-RELATED"/>
    <property type="match status" value="1"/>
</dbReference>
<proteinExistence type="inferred from homology"/>
<dbReference type="PROSITE" id="PS00392">
    <property type="entry name" value="DDC_GAD_HDC_YDC"/>
    <property type="match status" value="1"/>
</dbReference>
<reference evidence="9" key="1">
    <citation type="submission" date="2025-08" db="UniProtKB">
        <authorList>
            <consortium name="RefSeq"/>
        </authorList>
    </citation>
    <scope>IDENTIFICATION</scope>
</reference>
<evidence type="ECO:0000256" key="7">
    <source>
        <dbReference type="RuleBase" id="RU000382"/>
    </source>
</evidence>
<evidence type="ECO:0000256" key="3">
    <source>
        <dbReference type="ARBA" id="ARBA00022793"/>
    </source>
</evidence>
<dbReference type="InterPro" id="IPR021115">
    <property type="entry name" value="Pyridoxal-P_BS"/>
</dbReference>
<dbReference type="GO" id="GO:0030170">
    <property type="term" value="F:pyridoxal phosphate binding"/>
    <property type="evidence" value="ECO:0007669"/>
    <property type="project" value="InterPro"/>
</dbReference>
<evidence type="ECO:0000256" key="2">
    <source>
        <dbReference type="ARBA" id="ARBA00009533"/>
    </source>
</evidence>
<dbReference type="SUPFAM" id="SSF53383">
    <property type="entry name" value="PLP-dependent transferases"/>
    <property type="match status" value="1"/>
</dbReference>
<dbReference type="OrthoDB" id="392571at2759"/>
<dbReference type="RefSeq" id="XP_014488839.1">
    <property type="nucleotide sequence ID" value="XM_014633353.1"/>
</dbReference>
<comment type="cofactor">
    <cofactor evidence="1 6 7">
        <name>pyridoxal 5'-phosphate</name>
        <dbReference type="ChEBI" id="CHEBI:597326"/>
    </cofactor>
</comment>
<organism evidence="8 9">
    <name type="scientific">Dinoponera quadriceps</name>
    <name type="common">South American ant</name>
    <dbReference type="NCBI Taxonomy" id="609295"/>
    <lineage>
        <taxon>Eukaryota</taxon>
        <taxon>Metazoa</taxon>
        <taxon>Ecdysozoa</taxon>
        <taxon>Arthropoda</taxon>
        <taxon>Hexapoda</taxon>
        <taxon>Insecta</taxon>
        <taxon>Pterygota</taxon>
        <taxon>Neoptera</taxon>
        <taxon>Endopterygota</taxon>
        <taxon>Hymenoptera</taxon>
        <taxon>Apocrita</taxon>
        <taxon>Aculeata</taxon>
        <taxon>Formicoidea</taxon>
        <taxon>Formicidae</taxon>
        <taxon>Ponerinae</taxon>
        <taxon>Ponerini</taxon>
        <taxon>Dinoponera</taxon>
    </lineage>
</organism>
<dbReference type="Pfam" id="PF00282">
    <property type="entry name" value="Pyridoxal_deC"/>
    <property type="match status" value="1"/>
</dbReference>
<protein>
    <submittedName>
        <fullName evidence="9">Cysteine sulfinic acid decarboxylase</fullName>
    </submittedName>
</protein>
<keyword evidence="5 7" id="KW-0456">Lyase</keyword>
<dbReference type="InterPro" id="IPR015424">
    <property type="entry name" value="PyrdxlP-dep_Trfase"/>
</dbReference>